<dbReference type="Pfam" id="PF14568">
    <property type="entry name" value="SUKH_6"/>
    <property type="match status" value="1"/>
</dbReference>
<keyword evidence="2" id="KW-1185">Reference proteome</keyword>
<dbReference type="RefSeq" id="WP_180045575.1">
    <property type="nucleotide sequence ID" value="NZ_CP048659.1"/>
</dbReference>
<proteinExistence type="predicted"/>
<dbReference type="Gene3D" id="3.40.1580.10">
    <property type="entry name" value="SMI1/KNR4-like"/>
    <property type="match status" value="1"/>
</dbReference>
<evidence type="ECO:0000313" key="2">
    <source>
        <dbReference type="Proteomes" id="UP000593966"/>
    </source>
</evidence>
<evidence type="ECO:0000313" key="1">
    <source>
        <dbReference type="EMBL" id="QOW45980.1"/>
    </source>
</evidence>
<dbReference type="SUPFAM" id="SSF160631">
    <property type="entry name" value="SMI1/KNR4-like"/>
    <property type="match status" value="1"/>
</dbReference>
<gene>
    <name evidence="1" type="ORF">G0028_08755</name>
</gene>
<organism evidence="1 2">
    <name type="scientific">Acinetobacter piscicola</name>
    <dbReference type="NCBI Taxonomy" id="2006115"/>
    <lineage>
        <taxon>Bacteria</taxon>
        <taxon>Pseudomonadati</taxon>
        <taxon>Pseudomonadota</taxon>
        <taxon>Gammaproteobacteria</taxon>
        <taxon>Moraxellales</taxon>
        <taxon>Moraxellaceae</taxon>
        <taxon>Acinetobacter</taxon>
    </lineage>
</organism>
<dbReference type="EMBL" id="CP048659">
    <property type="protein sequence ID" value="QOW45980.1"/>
    <property type="molecule type" value="Genomic_DNA"/>
</dbReference>
<reference evidence="1 2" key="1">
    <citation type="submission" date="2020-02" db="EMBL/GenBank/DDBJ databases">
        <title>Tigecycline-resistant Acinetobacter species from pigs and migratory birds.</title>
        <authorList>
            <person name="Chen C."/>
            <person name="Sun J."/>
            <person name="Liao X.-P."/>
            <person name="Liu Y.-H."/>
        </authorList>
    </citation>
    <scope>NUCLEOTIDE SEQUENCE [LARGE SCALE GENOMIC DNA]</scope>
    <source>
        <strain evidence="1 2">YH12207_T</strain>
    </source>
</reference>
<dbReference type="InterPro" id="IPR037883">
    <property type="entry name" value="Knr4/Smi1-like_sf"/>
</dbReference>
<protein>
    <submittedName>
        <fullName evidence="1">SMI1/KNR4 family protein</fullName>
    </submittedName>
</protein>
<dbReference type="AlphaFoldDB" id="A0A7S7AH25"/>
<name>A0A7S7AH25_9GAMM</name>
<sequence>MNTLKDFIESNAIDVISVSENELLQAQQILKLQFDTDYLSYLKICGQLEFEYLEFYGLGIKPDSYLNLIQIYSLLKENVTYPQKSLPLLDLGDGHYSIYDLETGHVLEWTKDGVVGKLSLSLEQYLLDTLLKVKA</sequence>
<accession>A0A7S7AH25</accession>
<dbReference type="Proteomes" id="UP000593966">
    <property type="component" value="Chromosome"/>
</dbReference>